<protein>
    <submittedName>
        <fullName evidence="2">Uncharacterized protein</fullName>
    </submittedName>
</protein>
<organism evidence="2">
    <name type="scientific">Panstrongylus lignarius</name>
    <dbReference type="NCBI Taxonomy" id="156445"/>
    <lineage>
        <taxon>Eukaryota</taxon>
        <taxon>Metazoa</taxon>
        <taxon>Ecdysozoa</taxon>
        <taxon>Arthropoda</taxon>
        <taxon>Hexapoda</taxon>
        <taxon>Insecta</taxon>
        <taxon>Pterygota</taxon>
        <taxon>Neoptera</taxon>
        <taxon>Paraneoptera</taxon>
        <taxon>Hemiptera</taxon>
        <taxon>Heteroptera</taxon>
        <taxon>Panheteroptera</taxon>
        <taxon>Cimicomorpha</taxon>
        <taxon>Reduviidae</taxon>
        <taxon>Triatominae</taxon>
        <taxon>Panstrongylus</taxon>
    </lineage>
</organism>
<evidence type="ECO:0000256" key="1">
    <source>
        <dbReference type="SAM" id="Phobius"/>
    </source>
</evidence>
<dbReference type="EMBL" id="GFTR01000915">
    <property type="protein sequence ID" value="JAW15511.1"/>
    <property type="molecule type" value="Transcribed_RNA"/>
</dbReference>
<dbReference type="AlphaFoldDB" id="A0A224Y4Q9"/>
<keyword evidence="1" id="KW-1133">Transmembrane helix</keyword>
<sequence length="81" mass="9996">MDHISYAYPQKFWNLCIILPFVWLLTLHHNRILTFYLFSVRIYKIIFCLVQLNPNNMQYFCFLPLLLNKYSYRKNKELRCG</sequence>
<accession>A0A224Y4Q9</accession>
<feature type="transmembrane region" description="Helical" evidence="1">
    <location>
        <begin position="12"/>
        <end position="30"/>
    </location>
</feature>
<reference evidence="2" key="1">
    <citation type="journal article" date="2018" name="PLoS Negl. Trop. Dis.">
        <title>An insight into the salivary gland and fat body transcriptome of Panstrongylus lignarius (Hemiptera: Heteroptera), the main vector of Chagas disease in Peru.</title>
        <authorList>
            <person name="Nevoa J.C."/>
            <person name="Mendes M.T."/>
            <person name="da Silva M.V."/>
            <person name="Soares S.C."/>
            <person name="Oliveira C.J.F."/>
            <person name="Ribeiro J.M.C."/>
        </authorList>
    </citation>
    <scope>NUCLEOTIDE SEQUENCE</scope>
</reference>
<feature type="transmembrane region" description="Helical" evidence="1">
    <location>
        <begin position="42"/>
        <end position="67"/>
    </location>
</feature>
<evidence type="ECO:0000313" key="2">
    <source>
        <dbReference type="EMBL" id="JAW15511.1"/>
    </source>
</evidence>
<keyword evidence="1" id="KW-0812">Transmembrane</keyword>
<name>A0A224Y4Q9_9HEMI</name>
<proteinExistence type="predicted"/>
<keyword evidence="1" id="KW-0472">Membrane</keyword>